<proteinExistence type="predicted"/>
<dbReference type="RefSeq" id="WP_072992688.1">
    <property type="nucleotide sequence ID" value="NZ_FQYU01000002.1"/>
</dbReference>
<evidence type="ECO:0000313" key="2">
    <source>
        <dbReference type="Proteomes" id="UP000184543"/>
    </source>
</evidence>
<keyword evidence="2" id="KW-1185">Reference proteome</keyword>
<protein>
    <submittedName>
        <fullName evidence="1">Uncharacterized protein</fullName>
    </submittedName>
</protein>
<gene>
    <name evidence="1" type="ORF">SAMN04488513_102573</name>
</gene>
<sequence length="128" mass="14488">MENLIQIKQPYNSLDELCKVLKKESGFECSKEYDVWEHRTDTSGQMAPCIVLKKSGMHAVKLLFVNENTVKVNHIIPNKLMHAYFGKSVKVRRSILEVITGAIKQAVLVKSQQQAFEELEGKIKSLAA</sequence>
<dbReference type="AlphaFoldDB" id="A0A1M6FVU4"/>
<reference evidence="2" key="1">
    <citation type="submission" date="2016-11" db="EMBL/GenBank/DDBJ databases">
        <authorList>
            <person name="Varghese N."/>
            <person name="Submissions S."/>
        </authorList>
    </citation>
    <scope>NUCLEOTIDE SEQUENCE [LARGE SCALE GENOMIC DNA]</scope>
    <source>
        <strain evidence="2">DSM 19858</strain>
    </source>
</reference>
<accession>A0A1M6FVU4</accession>
<name>A0A1M6FVU4_9FLAO</name>
<dbReference type="OrthoDB" id="1162208at2"/>
<evidence type="ECO:0000313" key="1">
    <source>
        <dbReference type="EMBL" id="SHJ01818.1"/>
    </source>
</evidence>
<dbReference type="Proteomes" id="UP000184543">
    <property type="component" value="Unassembled WGS sequence"/>
</dbReference>
<organism evidence="1 2">
    <name type="scientific">Pseudozobellia thermophila</name>
    <dbReference type="NCBI Taxonomy" id="192903"/>
    <lineage>
        <taxon>Bacteria</taxon>
        <taxon>Pseudomonadati</taxon>
        <taxon>Bacteroidota</taxon>
        <taxon>Flavobacteriia</taxon>
        <taxon>Flavobacteriales</taxon>
        <taxon>Flavobacteriaceae</taxon>
        <taxon>Pseudozobellia</taxon>
    </lineage>
</organism>
<dbReference type="EMBL" id="FQYU01000002">
    <property type="protein sequence ID" value="SHJ01818.1"/>
    <property type="molecule type" value="Genomic_DNA"/>
</dbReference>
<dbReference type="STRING" id="192903.SAMN04488513_102573"/>